<feature type="transmembrane region" description="Helical" evidence="6">
    <location>
        <begin position="427"/>
        <end position="444"/>
    </location>
</feature>
<dbReference type="PANTHER" id="PTHR23507:SF40">
    <property type="entry name" value="TETRACYCLINE-EFFLUX TRANSPORTER"/>
    <property type="match status" value="1"/>
</dbReference>
<dbReference type="PANTHER" id="PTHR23507">
    <property type="entry name" value="ZGC:174356"/>
    <property type="match status" value="1"/>
</dbReference>
<evidence type="ECO:0000256" key="3">
    <source>
        <dbReference type="ARBA" id="ARBA00022989"/>
    </source>
</evidence>
<dbReference type="SUPFAM" id="SSF103473">
    <property type="entry name" value="MFS general substrate transporter"/>
    <property type="match status" value="1"/>
</dbReference>
<evidence type="ECO:0000256" key="1">
    <source>
        <dbReference type="ARBA" id="ARBA00004141"/>
    </source>
</evidence>
<organism evidence="8 9">
    <name type="scientific">Pseudovirgaria hyperparasitica</name>
    <dbReference type="NCBI Taxonomy" id="470096"/>
    <lineage>
        <taxon>Eukaryota</taxon>
        <taxon>Fungi</taxon>
        <taxon>Dikarya</taxon>
        <taxon>Ascomycota</taxon>
        <taxon>Pezizomycotina</taxon>
        <taxon>Dothideomycetes</taxon>
        <taxon>Dothideomycetes incertae sedis</taxon>
        <taxon>Acrospermales</taxon>
        <taxon>Acrospermaceae</taxon>
        <taxon>Pseudovirgaria</taxon>
    </lineage>
</organism>
<dbReference type="RefSeq" id="XP_033605972.1">
    <property type="nucleotide sequence ID" value="XM_033741463.1"/>
</dbReference>
<feature type="transmembrane region" description="Helical" evidence="6">
    <location>
        <begin position="295"/>
        <end position="317"/>
    </location>
</feature>
<feature type="transmembrane region" description="Helical" evidence="6">
    <location>
        <begin position="231"/>
        <end position="254"/>
    </location>
</feature>
<proteinExistence type="predicted"/>
<keyword evidence="9" id="KW-1185">Reference proteome</keyword>
<dbReference type="Gene3D" id="1.20.1250.20">
    <property type="entry name" value="MFS general substrate transporter like domains"/>
    <property type="match status" value="1"/>
</dbReference>
<dbReference type="PROSITE" id="PS00216">
    <property type="entry name" value="SUGAR_TRANSPORT_1"/>
    <property type="match status" value="1"/>
</dbReference>
<feature type="transmembrane region" description="Helical" evidence="6">
    <location>
        <begin position="523"/>
        <end position="542"/>
    </location>
</feature>
<dbReference type="PROSITE" id="PS50850">
    <property type="entry name" value="MFS"/>
    <property type="match status" value="1"/>
</dbReference>
<reference evidence="8" key="1">
    <citation type="journal article" date="2020" name="Stud. Mycol.">
        <title>101 Dothideomycetes genomes: a test case for predicting lifestyles and emergence of pathogens.</title>
        <authorList>
            <person name="Haridas S."/>
            <person name="Albert R."/>
            <person name="Binder M."/>
            <person name="Bloem J."/>
            <person name="Labutti K."/>
            <person name="Salamov A."/>
            <person name="Andreopoulos B."/>
            <person name="Baker S."/>
            <person name="Barry K."/>
            <person name="Bills G."/>
            <person name="Bluhm B."/>
            <person name="Cannon C."/>
            <person name="Castanera R."/>
            <person name="Culley D."/>
            <person name="Daum C."/>
            <person name="Ezra D."/>
            <person name="Gonzalez J."/>
            <person name="Henrissat B."/>
            <person name="Kuo A."/>
            <person name="Liang C."/>
            <person name="Lipzen A."/>
            <person name="Lutzoni F."/>
            <person name="Magnuson J."/>
            <person name="Mondo S."/>
            <person name="Nolan M."/>
            <person name="Ohm R."/>
            <person name="Pangilinan J."/>
            <person name="Park H.-J."/>
            <person name="Ramirez L."/>
            <person name="Alfaro M."/>
            <person name="Sun H."/>
            <person name="Tritt A."/>
            <person name="Yoshinaga Y."/>
            <person name="Zwiers L.-H."/>
            <person name="Turgeon B."/>
            <person name="Goodwin S."/>
            <person name="Spatafora J."/>
            <person name="Crous P."/>
            <person name="Grigoriev I."/>
        </authorList>
    </citation>
    <scope>NUCLEOTIDE SEQUENCE</scope>
    <source>
        <strain evidence="8">CBS 121739</strain>
    </source>
</reference>
<feature type="transmembrane region" description="Helical" evidence="6">
    <location>
        <begin position="266"/>
        <end position="289"/>
    </location>
</feature>
<sequence length="602" mass="65529">MQNDSIFEAEADLDNTRLPWSNGNTEQTTDPHNQGRDDTIAAVGGYDGALVGRDVNENAPLLRTGFEASDDGNSPDDEASFVDLEFGSLPWYKKPSIIWLLPSFGVLALAYGGTIVPKLNLILQLICRDYMADKAARDPTFTYLPVVFVFGGENPQCQRPEVSAAGARFTLYMQLISGFLSAITSPKLGALSDRYGRRKLIALCSTGMVFNELITIVVAKFPDTFSVNWMLLGFAVDGISGSFTCALALIHSYATDCTKPSKRSTAFGYFHACLFAGIALGPILAAYVIKATGDRVSIFIMALSVHCVFILFTVFILPESLSKSRQRIAREKYSVEQEQYGVAYGIAADWFKHLRVFTNMLQPLRILYPRGLGSSPQLRRNLVLLSAIDTIVFGVAMSMMSVLVLYINMKFGWGDVEGSKFVSVVNIFRVAALLIILPALTWCFRGRRRSQQAETKHGADTLDLYIIRLGVLLDGLGLLGYALAPTGAVFVLSGIVASMGGVASPTLQSALTKHVPPERTGQLLGATGLLHALARVGGPLVFNGLYSLTVRKYAPATFLALSGVFGLAFLGSWFVRPYVVFEEPDIDVHSSQDARAAHRHGD</sequence>
<feature type="transmembrane region" description="Helical" evidence="6">
    <location>
        <begin position="554"/>
        <end position="575"/>
    </location>
</feature>
<dbReference type="EMBL" id="ML996565">
    <property type="protein sequence ID" value="KAF2763521.1"/>
    <property type="molecule type" value="Genomic_DNA"/>
</dbReference>
<feature type="transmembrane region" description="Helical" evidence="6">
    <location>
        <begin position="97"/>
        <end position="116"/>
    </location>
</feature>
<dbReference type="GO" id="GO:0016020">
    <property type="term" value="C:membrane"/>
    <property type="evidence" value="ECO:0007669"/>
    <property type="project" value="UniProtKB-SubCell"/>
</dbReference>
<keyword evidence="4 6" id="KW-0472">Membrane</keyword>
<feature type="transmembrane region" description="Helical" evidence="6">
    <location>
        <begin position="382"/>
        <end position="407"/>
    </location>
</feature>
<keyword evidence="3 6" id="KW-1133">Transmembrane helix</keyword>
<feature type="region of interest" description="Disordered" evidence="5">
    <location>
        <begin position="12"/>
        <end position="38"/>
    </location>
</feature>
<evidence type="ECO:0000256" key="6">
    <source>
        <dbReference type="SAM" id="Phobius"/>
    </source>
</evidence>
<protein>
    <submittedName>
        <fullName evidence="8">MFS general substrate transporter</fullName>
    </submittedName>
</protein>
<dbReference type="InterPro" id="IPR020846">
    <property type="entry name" value="MFS_dom"/>
</dbReference>
<evidence type="ECO:0000259" key="7">
    <source>
        <dbReference type="PROSITE" id="PS50850"/>
    </source>
</evidence>
<evidence type="ECO:0000313" key="9">
    <source>
        <dbReference type="Proteomes" id="UP000799437"/>
    </source>
</evidence>
<accession>A0A6A6WMS6</accession>
<dbReference type="GeneID" id="54482517"/>
<dbReference type="AlphaFoldDB" id="A0A6A6WMS6"/>
<feature type="compositionally biased region" description="Polar residues" evidence="5">
    <location>
        <begin position="18"/>
        <end position="32"/>
    </location>
</feature>
<gene>
    <name evidence="8" type="ORF">EJ05DRAFT_42073</name>
</gene>
<feature type="transmembrane region" description="Helical" evidence="6">
    <location>
        <begin position="200"/>
        <end position="219"/>
    </location>
</feature>
<comment type="subcellular location">
    <subcellularLocation>
        <location evidence="1">Membrane</location>
        <topology evidence="1">Multi-pass membrane protein</topology>
    </subcellularLocation>
</comment>
<dbReference type="GO" id="GO:0022857">
    <property type="term" value="F:transmembrane transporter activity"/>
    <property type="evidence" value="ECO:0007669"/>
    <property type="project" value="InterPro"/>
</dbReference>
<keyword evidence="2 6" id="KW-0812">Transmembrane</keyword>
<dbReference type="InterPro" id="IPR011701">
    <property type="entry name" value="MFS"/>
</dbReference>
<dbReference type="Proteomes" id="UP000799437">
    <property type="component" value="Unassembled WGS sequence"/>
</dbReference>
<evidence type="ECO:0000313" key="8">
    <source>
        <dbReference type="EMBL" id="KAF2763521.1"/>
    </source>
</evidence>
<feature type="domain" description="Major facilitator superfamily (MFS) profile" evidence="7">
    <location>
        <begin position="98"/>
        <end position="580"/>
    </location>
</feature>
<evidence type="ECO:0000256" key="4">
    <source>
        <dbReference type="ARBA" id="ARBA00023136"/>
    </source>
</evidence>
<dbReference type="Pfam" id="PF07690">
    <property type="entry name" value="MFS_1"/>
    <property type="match status" value="1"/>
</dbReference>
<evidence type="ECO:0000256" key="5">
    <source>
        <dbReference type="SAM" id="MobiDB-lite"/>
    </source>
</evidence>
<name>A0A6A6WMS6_9PEZI</name>
<evidence type="ECO:0000256" key="2">
    <source>
        <dbReference type="ARBA" id="ARBA00022692"/>
    </source>
</evidence>
<dbReference type="OrthoDB" id="3026777at2759"/>
<dbReference type="InterPro" id="IPR005829">
    <property type="entry name" value="Sugar_transporter_CS"/>
</dbReference>
<dbReference type="InterPro" id="IPR036259">
    <property type="entry name" value="MFS_trans_sf"/>
</dbReference>